<name>A0A521AHM2_9SPHI</name>
<organism evidence="1 2">
    <name type="scientific">Pedobacter westerhofensis</name>
    <dbReference type="NCBI Taxonomy" id="425512"/>
    <lineage>
        <taxon>Bacteria</taxon>
        <taxon>Pseudomonadati</taxon>
        <taxon>Bacteroidota</taxon>
        <taxon>Sphingobacteriia</taxon>
        <taxon>Sphingobacteriales</taxon>
        <taxon>Sphingobacteriaceae</taxon>
        <taxon>Pedobacter</taxon>
    </lineage>
</organism>
<accession>A0A521AHM2</accession>
<proteinExistence type="predicted"/>
<dbReference type="EMBL" id="FXTN01000001">
    <property type="protein sequence ID" value="SMO34316.1"/>
    <property type="molecule type" value="Genomic_DNA"/>
</dbReference>
<evidence type="ECO:0000313" key="2">
    <source>
        <dbReference type="Proteomes" id="UP000320300"/>
    </source>
</evidence>
<sequence>MIRLNTDTPTNVLDDVKEGSMVTDTFSKTGLVESIETTDDGYYKIYTFHLVTGRTIIVKK</sequence>
<dbReference type="AlphaFoldDB" id="A0A521AHM2"/>
<gene>
    <name evidence="1" type="ORF">SAMN06265348_101207</name>
</gene>
<dbReference type="RefSeq" id="WP_142526322.1">
    <property type="nucleotide sequence ID" value="NZ_CBCSJO010000002.1"/>
</dbReference>
<reference evidence="1 2" key="1">
    <citation type="submission" date="2017-05" db="EMBL/GenBank/DDBJ databases">
        <authorList>
            <person name="Varghese N."/>
            <person name="Submissions S."/>
        </authorList>
    </citation>
    <scope>NUCLEOTIDE SEQUENCE [LARGE SCALE GENOMIC DNA]</scope>
    <source>
        <strain evidence="1 2">DSM 19036</strain>
    </source>
</reference>
<evidence type="ECO:0008006" key="3">
    <source>
        <dbReference type="Google" id="ProtNLM"/>
    </source>
</evidence>
<dbReference type="Proteomes" id="UP000320300">
    <property type="component" value="Unassembled WGS sequence"/>
</dbReference>
<dbReference type="OrthoDB" id="771628at2"/>
<evidence type="ECO:0000313" key="1">
    <source>
        <dbReference type="EMBL" id="SMO34316.1"/>
    </source>
</evidence>
<keyword evidence="2" id="KW-1185">Reference proteome</keyword>
<protein>
    <recommendedName>
        <fullName evidence="3">Por secretion system C-terminal sorting domain-containing protein</fullName>
    </recommendedName>
</protein>